<keyword evidence="4" id="KW-0995">Kinetochore</keyword>
<evidence type="ECO:0000256" key="5">
    <source>
        <dbReference type="ARBA" id="ARBA00022840"/>
    </source>
</evidence>
<evidence type="ECO:0000259" key="9">
    <source>
        <dbReference type="PROSITE" id="PS50011"/>
    </source>
</evidence>
<evidence type="ECO:0000256" key="6">
    <source>
        <dbReference type="ARBA" id="ARBA00023328"/>
    </source>
</evidence>
<dbReference type="PROSITE" id="PS00108">
    <property type="entry name" value="PROTEIN_KINASE_ST"/>
    <property type="match status" value="1"/>
</dbReference>
<evidence type="ECO:0008006" key="12">
    <source>
        <dbReference type="Google" id="ProtNLM"/>
    </source>
</evidence>
<reference evidence="11" key="1">
    <citation type="submission" date="2020-11" db="EMBL/GenBank/DDBJ databases">
        <authorList>
            <person name="Tran Van P."/>
        </authorList>
    </citation>
    <scope>NUCLEOTIDE SEQUENCE</scope>
</reference>
<dbReference type="GO" id="GO:0032991">
    <property type="term" value="C:protein-containing complex"/>
    <property type="evidence" value="ECO:0007669"/>
    <property type="project" value="UniProtKB-ARBA"/>
</dbReference>
<evidence type="ECO:0000313" key="11">
    <source>
        <dbReference type="EMBL" id="CAD7585895.1"/>
    </source>
</evidence>
<accession>A0A7R9JP53</accession>
<protein>
    <recommendedName>
        <fullName evidence="12">Mitotic checkpoint serine/threonine-protein kinase BUB1</fullName>
    </recommendedName>
</protein>
<comment type="subcellular location">
    <subcellularLocation>
        <location evidence="1">Chromosome</location>
        <location evidence="1">Centromere</location>
        <location evidence="1">Kinetochore</location>
    </subcellularLocation>
</comment>
<sequence>MEQIEVFSQSKENIQPLRQGRVVSQLETALEAQDNPTAYQELIKEQQRYEVLIRSYEGGDPLQLWGEYVSWVEQSFPQGNGRDSKYPQILEKCLTLFKDDANYKQDLRYVKLWLKYIELQANPQEVFQLVHSHGIGTQTSLFYRCWAYHFEIAKDFKHADEVYRLGCTYNAQPKEELDTARATLQMLVGQMMLGYEVQTPVPPLMENRTALAKLNLAGNQTTRVGTVVLNKSPGKLRPLQPSNHRPNKQKSPFRIFGDENAVPDLSGAKADIKHVPRKEEVGKENLLKPGPWTGGNRRPRPSNATTHTIPENTGHTRPSFQIHQDVDDQQWALPKTIETGNALKPLKLEDDFKCATAIFEPLDPKFRPMYCKNKALSQAVSMASGPDDIHYEMFCHLPDRHFFWTSTIVYAGGTEFSLEELRAIIYNKRYEEKKKKEMESKLNHFYSRYIMNSSLHLPQEGEDMVATAAVASVINISTSNNMQSTTRNTKQNESLELQPSLRKPELNYLTEPYPNVELTSSSLSLKDSVKSSFPENKNSNLPFTIYVDTEENNAGSSGIVPINSLKEETGDSSSSKMPSLKSNHAQQFGLPSVDIAASSSNSSLTRVQHSELHTNENMLSVVPFKLEKEDSKRKYTPEGSLDVFDKENRVCGFIDQSSIHSQSFTVNTQEAMNAVRDLWTTPKDYWLPNDARPDFRVQTNSPATRNPRQKLYAIEQPAPAQVLNPVTFPIFSDESSACDPQHSARSSVIPGSILKLSVLSQKVDMPKRRTVAANSAVLDKENVPFPIYCDDEEEVEEYDDEAEFGKDRHLQQPKTLGELPFVPSPGMTAEEELSLMGTEDKENQSRGKALMQPPKRRLAGILQPAIDIPLNQQPEESVAMVFSEVSNETCNTQAFSFPLKSSTPFTTDLNKSFPVDTSMIDPDNGVMNKCGVGNRTISLALQPAIPSRPEEKTLEKSGPLQPSTGSDNLSVIMENSREFYKSSSSSVSCLSSASDLVSAGVQPNLHQVIQLPGYTTWRSAVSSTRRTTFLNSQYPGANSLDKVQETSSCSETGHMPTRRKQRQVENVVSHTSIKDTDIQGKRKVPENPLATNQEEELMKGVGSLVMDSSQLDPFDEVLKERLLTSVGFPQNREQSFFILEATLPRLKISSNITLGNECYTLDRILGEGAYAKVYKASNFNNKKEVALKIQSSSCAWEFYICQEIRRRLGDSPQALSFMLIESAYIFTNYSVLVTKVAPYGNLLSVLNTYRTKTGQCFNHMVAMFLTVEILRIQEHLMKCHIIHGDIKPDNFLVRSLPSLEDNCPFLELIDFGRSIDMDLFLPGTQFTRVVTTEGFQCIEMQTKRPWTYQVIIAHLRIGGYPKALVCSQIDRAQNSGPTKSTGTNIISLVTTYQPGLHKLNNLLKTDFPILQSSTTTQHIFKDPPKTDLYGLAGTAHCLLFGDYMKVRRRPCGKWNIETAIPRYSCRPTWELFFSTLLNIESCEQLPDLSKLQELFQEVLLQNVSILKKALNTLRSVVTDSKH</sequence>
<dbReference type="PANTHER" id="PTHR14030:SF4">
    <property type="entry name" value="BUB1 KINASE, ISOFORM A-RELATED"/>
    <property type="match status" value="1"/>
</dbReference>
<keyword evidence="6" id="KW-0137">Centromere</keyword>
<evidence type="ECO:0000256" key="4">
    <source>
        <dbReference type="ARBA" id="ARBA00022838"/>
    </source>
</evidence>
<dbReference type="PANTHER" id="PTHR14030">
    <property type="entry name" value="MITOTIC CHECKPOINT SERINE/THREONINE-PROTEIN KINASE BUB1"/>
    <property type="match status" value="1"/>
</dbReference>
<evidence type="ECO:0000256" key="2">
    <source>
        <dbReference type="ARBA" id="ARBA00022454"/>
    </source>
</evidence>
<feature type="region of interest" description="Disordered" evidence="8">
    <location>
        <begin position="232"/>
        <end position="255"/>
    </location>
</feature>
<dbReference type="GO" id="GO:0005634">
    <property type="term" value="C:nucleus"/>
    <property type="evidence" value="ECO:0007669"/>
    <property type="project" value="TreeGrafter"/>
</dbReference>
<feature type="region of interest" description="Disordered" evidence="8">
    <location>
        <begin position="285"/>
        <end position="318"/>
    </location>
</feature>
<name>A0A7R9JP53_TIMGE</name>
<feature type="binding site" evidence="7">
    <location>
        <position position="1188"/>
    </location>
    <ligand>
        <name>ATP</name>
        <dbReference type="ChEBI" id="CHEBI:30616"/>
    </ligand>
</feature>
<dbReference type="Gene3D" id="1.25.40.430">
    <property type="match status" value="1"/>
</dbReference>
<dbReference type="GO" id="GO:0051754">
    <property type="term" value="P:meiotic sister chromatid cohesion, centromeric"/>
    <property type="evidence" value="ECO:0007669"/>
    <property type="project" value="TreeGrafter"/>
</dbReference>
<evidence type="ECO:0000256" key="1">
    <source>
        <dbReference type="ARBA" id="ARBA00004629"/>
    </source>
</evidence>
<dbReference type="InterPro" id="IPR017441">
    <property type="entry name" value="Protein_kinase_ATP_BS"/>
</dbReference>
<dbReference type="InterPro" id="IPR013212">
    <property type="entry name" value="Mad3/Bub1_I"/>
</dbReference>
<dbReference type="EMBL" id="OE839157">
    <property type="protein sequence ID" value="CAD7585895.1"/>
    <property type="molecule type" value="Genomic_DNA"/>
</dbReference>
<feature type="compositionally biased region" description="Polar residues" evidence="8">
    <location>
        <begin position="481"/>
        <end position="497"/>
    </location>
</feature>
<dbReference type="PROSITE" id="PS51489">
    <property type="entry name" value="BUB1_N"/>
    <property type="match status" value="1"/>
</dbReference>
<dbReference type="PROSITE" id="PS50011">
    <property type="entry name" value="PROTEIN_KINASE_DOM"/>
    <property type="match status" value="1"/>
</dbReference>
<organism evidence="11">
    <name type="scientific">Timema genevievae</name>
    <name type="common">Walking stick</name>
    <dbReference type="NCBI Taxonomy" id="629358"/>
    <lineage>
        <taxon>Eukaryota</taxon>
        <taxon>Metazoa</taxon>
        <taxon>Ecdysozoa</taxon>
        <taxon>Arthropoda</taxon>
        <taxon>Hexapoda</taxon>
        <taxon>Insecta</taxon>
        <taxon>Pterygota</taxon>
        <taxon>Neoptera</taxon>
        <taxon>Polyneoptera</taxon>
        <taxon>Phasmatodea</taxon>
        <taxon>Timematodea</taxon>
        <taxon>Timematoidea</taxon>
        <taxon>Timematidae</taxon>
        <taxon>Timema</taxon>
    </lineage>
</organism>
<keyword evidence="3 7" id="KW-0547">Nucleotide-binding</keyword>
<evidence type="ECO:0000256" key="3">
    <source>
        <dbReference type="ARBA" id="ARBA00022741"/>
    </source>
</evidence>
<dbReference type="GO" id="GO:0005524">
    <property type="term" value="F:ATP binding"/>
    <property type="evidence" value="ECO:0007669"/>
    <property type="project" value="UniProtKB-UniRule"/>
</dbReference>
<feature type="region of interest" description="Disordered" evidence="8">
    <location>
        <begin position="481"/>
        <end position="503"/>
    </location>
</feature>
<dbReference type="PROSITE" id="PS00107">
    <property type="entry name" value="PROTEIN_KINASE_ATP"/>
    <property type="match status" value="1"/>
</dbReference>
<feature type="region of interest" description="Disordered" evidence="8">
    <location>
        <begin position="944"/>
        <end position="967"/>
    </location>
</feature>
<dbReference type="GO" id="GO:0007094">
    <property type="term" value="P:mitotic spindle assembly checkpoint signaling"/>
    <property type="evidence" value="ECO:0007669"/>
    <property type="project" value="InterPro"/>
</dbReference>
<dbReference type="InterPro" id="IPR011009">
    <property type="entry name" value="Kinase-like_dom_sf"/>
</dbReference>
<feature type="compositionally biased region" description="Polar residues" evidence="8">
    <location>
        <begin position="302"/>
        <end position="318"/>
    </location>
</feature>
<proteinExistence type="predicted"/>
<dbReference type="InterPro" id="IPR000719">
    <property type="entry name" value="Prot_kinase_dom"/>
</dbReference>
<dbReference type="FunFam" id="1.25.40.430:FF:000003">
    <property type="entry name" value="Checkpoint serine/threonine-protein kinase BUB1"/>
    <property type="match status" value="1"/>
</dbReference>
<dbReference type="SMART" id="SM00220">
    <property type="entry name" value="S_TKc"/>
    <property type="match status" value="1"/>
</dbReference>
<dbReference type="SMART" id="SM00777">
    <property type="entry name" value="Mad3_BUB1_I"/>
    <property type="match status" value="1"/>
</dbReference>
<feature type="domain" description="BUB1 N-terminal" evidence="10">
    <location>
        <begin position="49"/>
        <end position="208"/>
    </location>
</feature>
<dbReference type="GO" id="GO:0004672">
    <property type="term" value="F:protein kinase activity"/>
    <property type="evidence" value="ECO:0007669"/>
    <property type="project" value="InterPro"/>
</dbReference>
<evidence type="ECO:0000256" key="8">
    <source>
        <dbReference type="SAM" id="MobiDB-lite"/>
    </source>
</evidence>
<dbReference type="SUPFAM" id="SSF56112">
    <property type="entry name" value="Protein kinase-like (PK-like)"/>
    <property type="match status" value="1"/>
</dbReference>
<dbReference type="Pfam" id="PF00069">
    <property type="entry name" value="Pkinase"/>
    <property type="match status" value="1"/>
</dbReference>
<feature type="domain" description="Protein kinase" evidence="9">
    <location>
        <begin position="1159"/>
        <end position="1522"/>
    </location>
</feature>
<evidence type="ECO:0000259" key="10">
    <source>
        <dbReference type="PROSITE" id="PS51489"/>
    </source>
</evidence>
<dbReference type="GO" id="GO:0000776">
    <property type="term" value="C:kinetochore"/>
    <property type="evidence" value="ECO:0007669"/>
    <property type="project" value="UniProtKB-KW"/>
</dbReference>
<dbReference type="InterPro" id="IPR015661">
    <property type="entry name" value="Bub1/Mad3"/>
</dbReference>
<gene>
    <name evidence="11" type="ORF">TGEB3V08_LOCUS353</name>
</gene>
<keyword evidence="5 7" id="KW-0067">ATP-binding</keyword>
<feature type="region of interest" description="Disordered" evidence="8">
    <location>
        <begin position="1040"/>
        <end position="1062"/>
    </location>
</feature>
<evidence type="ECO:0000256" key="7">
    <source>
        <dbReference type="PROSITE-ProRule" id="PRU10141"/>
    </source>
</evidence>
<dbReference type="Pfam" id="PF08311">
    <property type="entry name" value="Mad3_BUB1_I"/>
    <property type="match status" value="1"/>
</dbReference>
<keyword evidence="2" id="KW-0158">Chromosome</keyword>
<dbReference type="InterPro" id="IPR008271">
    <property type="entry name" value="Ser/Thr_kinase_AS"/>
</dbReference>
<dbReference type="Gene3D" id="1.10.510.10">
    <property type="entry name" value="Transferase(Phosphotransferase) domain 1"/>
    <property type="match status" value="2"/>
</dbReference>